<accession>A0A1H4CI43</accession>
<dbReference type="Proteomes" id="UP000198846">
    <property type="component" value="Unassembled WGS sequence"/>
</dbReference>
<reference evidence="1 2" key="1">
    <citation type="submission" date="2016-10" db="EMBL/GenBank/DDBJ databases">
        <authorList>
            <person name="de Groot N.N."/>
        </authorList>
    </citation>
    <scope>NUCLEOTIDE SEQUENCE [LARGE SCALE GENOMIC DNA]</scope>
    <source>
        <strain evidence="1 2">DSM 23842</strain>
    </source>
</reference>
<organism evidence="1 2">
    <name type="scientific">Bizionia paragorgiae</name>
    <dbReference type="NCBI Taxonomy" id="283786"/>
    <lineage>
        <taxon>Bacteria</taxon>
        <taxon>Pseudomonadati</taxon>
        <taxon>Bacteroidota</taxon>
        <taxon>Flavobacteriia</taxon>
        <taxon>Flavobacteriales</taxon>
        <taxon>Flavobacteriaceae</taxon>
        <taxon>Bizionia</taxon>
    </lineage>
</organism>
<dbReference type="RefSeq" id="WP_092136088.1">
    <property type="nucleotide sequence ID" value="NZ_FNQK01000020.1"/>
</dbReference>
<name>A0A1H4CI43_BIZPA</name>
<dbReference type="EMBL" id="FNQK01000020">
    <property type="protein sequence ID" value="SEA60027.1"/>
    <property type="molecule type" value="Genomic_DNA"/>
</dbReference>
<proteinExistence type="predicted"/>
<dbReference type="AlphaFoldDB" id="A0A1H4CI43"/>
<evidence type="ECO:0000313" key="2">
    <source>
        <dbReference type="Proteomes" id="UP000198846"/>
    </source>
</evidence>
<keyword evidence="2" id="KW-1185">Reference proteome</keyword>
<evidence type="ECO:0000313" key="1">
    <source>
        <dbReference type="EMBL" id="SEA60027.1"/>
    </source>
</evidence>
<dbReference type="STRING" id="283786.SAMN04487990_1208"/>
<gene>
    <name evidence="1" type="ORF">SAMN04487990_1208</name>
</gene>
<protein>
    <submittedName>
        <fullName evidence="1">Uncharacterized protein</fullName>
    </submittedName>
</protein>
<sequence>MIQSLLFVLVIGIGLFYAFKYGNNAKKNSIEYLNKTTGTKTTQDLVELKYFGKIDLNKTEEHPDVHTSINGNKVAIDLNIMEDQISRPTIEPTRVFLENLNDIEKVARKKVSDFQNGTVVKGYINDHLRAFNENELKSLGIDKFAKQRGIEWNLA</sequence>